<feature type="region of interest" description="Disordered" evidence="1">
    <location>
        <begin position="133"/>
        <end position="189"/>
    </location>
</feature>
<keyword evidence="3" id="KW-1185">Reference proteome</keyword>
<organism evidence="2 3">
    <name type="scientific">Muraenolepis orangiensis</name>
    <name type="common">Patagonian moray cod</name>
    <dbReference type="NCBI Taxonomy" id="630683"/>
    <lineage>
        <taxon>Eukaryota</taxon>
        <taxon>Metazoa</taxon>
        <taxon>Chordata</taxon>
        <taxon>Craniata</taxon>
        <taxon>Vertebrata</taxon>
        <taxon>Euteleostomi</taxon>
        <taxon>Actinopterygii</taxon>
        <taxon>Neopterygii</taxon>
        <taxon>Teleostei</taxon>
        <taxon>Neoteleostei</taxon>
        <taxon>Acanthomorphata</taxon>
        <taxon>Zeiogadaria</taxon>
        <taxon>Gadariae</taxon>
        <taxon>Gadiformes</taxon>
        <taxon>Muraenolepidoidei</taxon>
        <taxon>Muraenolepididae</taxon>
        <taxon>Muraenolepis</taxon>
    </lineage>
</organism>
<reference evidence="2" key="1">
    <citation type="submission" date="2022-07" db="EMBL/GenBank/DDBJ databases">
        <title>Chromosome-level genome of Muraenolepis orangiensis.</title>
        <authorList>
            <person name="Kim J."/>
        </authorList>
    </citation>
    <scope>NUCLEOTIDE SEQUENCE</scope>
    <source>
        <strain evidence="2">KU_S4_2022</strain>
        <tissue evidence="2">Muscle</tissue>
    </source>
</reference>
<accession>A0A9Q0E8C4</accession>
<dbReference type="AlphaFoldDB" id="A0A9Q0E8C4"/>
<protein>
    <submittedName>
        <fullName evidence="2">Uncharacterized protein</fullName>
    </submittedName>
</protein>
<name>A0A9Q0E8C4_9TELE</name>
<comment type="caution">
    <text evidence="2">The sequence shown here is derived from an EMBL/GenBank/DDBJ whole genome shotgun (WGS) entry which is preliminary data.</text>
</comment>
<dbReference type="OrthoDB" id="8790130at2759"/>
<dbReference type="Proteomes" id="UP001148018">
    <property type="component" value="Unassembled WGS sequence"/>
</dbReference>
<evidence type="ECO:0000313" key="2">
    <source>
        <dbReference type="EMBL" id="KAJ3603022.1"/>
    </source>
</evidence>
<proteinExistence type="predicted"/>
<dbReference type="EMBL" id="JANIIK010000046">
    <property type="protein sequence ID" value="KAJ3603022.1"/>
    <property type="molecule type" value="Genomic_DNA"/>
</dbReference>
<evidence type="ECO:0000313" key="3">
    <source>
        <dbReference type="Proteomes" id="UP001148018"/>
    </source>
</evidence>
<gene>
    <name evidence="2" type="ORF">NHX12_030766</name>
</gene>
<sequence>MYHHFCDFVNLYISQHINNSFSLDINILMWDTVGPLLLQESGFTAAPPGVRVPRYSSRKFSCGDLFPGTWKAFSHYDVIHLKTFDSKRYQGARRGEVTLHFHTIDIQSDEGTLTLLHRLWFWPLGRQSSSGLDSSVSEAGASSGLDSSVSEAGASSGLDSSVSEAGASSGLDSSVSEAGASSGLDSSVS</sequence>
<evidence type="ECO:0000256" key="1">
    <source>
        <dbReference type="SAM" id="MobiDB-lite"/>
    </source>
</evidence>